<name>A0A6M3IW69_9ZZZZ</name>
<gene>
    <name evidence="1" type="ORF">MM415B01035_0004</name>
</gene>
<protein>
    <submittedName>
        <fullName evidence="1">Uncharacterized protein</fullName>
    </submittedName>
</protein>
<sequence>MAMRDDYSNFKFFEMMGCGIYNDGLTGAAGSLSGTAMDTRGYETVTFICNIGSALNVNPLSNQHITLMHASVDDSVSYVFVSSSDLFGSDITFNSEYRVSFGGSMRLGLTGASGVIFDTSVATASIADANSTWCFGYKGRERYVKFMMDSVGGQGTGSMVLCIMGMMGRAANWPVNDPNP</sequence>
<evidence type="ECO:0000313" key="1">
    <source>
        <dbReference type="EMBL" id="QJA60862.1"/>
    </source>
</evidence>
<proteinExistence type="predicted"/>
<reference evidence="1" key="1">
    <citation type="submission" date="2020-03" db="EMBL/GenBank/DDBJ databases">
        <title>The deep terrestrial virosphere.</title>
        <authorList>
            <person name="Holmfeldt K."/>
            <person name="Nilsson E."/>
            <person name="Simone D."/>
            <person name="Lopez-Fernandez M."/>
            <person name="Wu X."/>
            <person name="de Brujin I."/>
            <person name="Lundin D."/>
            <person name="Andersson A."/>
            <person name="Bertilsson S."/>
            <person name="Dopson M."/>
        </authorList>
    </citation>
    <scope>NUCLEOTIDE SEQUENCE</scope>
    <source>
        <strain evidence="1">MM415B01035</strain>
    </source>
</reference>
<organism evidence="1">
    <name type="scientific">viral metagenome</name>
    <dbReference type="NCBI Taxonomy" id="1070528"/>
    <lineage>
        <taxon>unclassified sequences</taxon>
        <taxon>metagenomes</taxon>
        <taxon>organismal metagenomes</taxon>
    </lineage>
</organism>
<accession>A0A6M3IW69</accession>
<dbReference type="AlphaFoldDB" id="A0A6M3IW69"/>
<dbReference type="EMBL" id="MT141423">
    <property type="protein sequence ID" value="QJA60862.1"/>
    <property type="molecule type" value="Genomic_DNA"/>
</dbReference>